<dbReference type="KEGG" id="gti:FXF46_02320"/>
<evidence type="ECO:0000259" key="2">
    <source>
        <dbReference type="SMART" id="SM00382"/>
    </source>
</evidence>
<dbReference type="InterPro" id="IPR003593">
    <property type="entry name" value="AAA+_ATPase"/>
</dbReference>
<dbReference type="Gene3D" id="3.40.50.300">
    <property type="entry name" value="P-loop containing nucleotide triphosphate hydrolases"/>
    <property type="match status" value="1"/>
</dbReference>
<dbReference type="InterPro" id="IPR027417">
    <property type="entry name" value="P-loop_NTPase"/>
</dbReference>
<dbReference type="Proteomes" id="UP000323560">
    <property type="component" value="Chromosome"/>
</dbReference>
<organism evidence="3 4">
    <name type="scientific">Gluconobacter thailandicus</name>
    <dbReference type="NCBI Taxonomy" id="257438"/>
    <lineage>
        <taxon>Bacteria</taxon>
        <taxon>Pseudomonadati</taxon>
        <taxon>Pseudomonadota</taxon>
        <taxon>Alphaproteobacteria</taxon>
        <taxon>Acetobacterales</taxon>
        <taxon>Acetobacteraceae</taxon>
        <taxon>Gluconobacter</taxon>
    </lineage>
</organism>
<dbReference type="RefSeq" id="WP_148619403.1">
    <property type="nucleotide sequence ID" value="NZ_CP043043.1"/>
</dbReference>
<dbReference type="SMART" id="SM00382">
    <property type="entry name" value="AAA"/>
    <property type="match status" value="1"/>
</dbReference>
<dbReference type="InterPro" id="IPR018647">
    <property type="entry name" value="SLFN_3-like_DNA/RNA_helicase"/>
</dbReference>
<proteinExistence type="predicted"/>
<evidence type="ECO:0000313" key="3">
    <source>
        <dbReference type="EMBL" id="QEH95227.1"/>
    </source>
</evidence>
<evidence type="ECO:0000256" key="1">
    <source>
        <dbReference type="SAM" id="MobiDB-lite"/>
    </source>
</evidence>
<gene>
    <name evidence="3" type="ORF">FXF46_02320</name>
</gene>
<feature type="domain" description="AAA+ ATPase" evidence="2">
    <location>
        <begin position="57"/>
        <end position="242"/>
    </location>
</feature>
<sequence length="423" mass="47750">MSPQTEQQGVTLAEDAASLPHTNAATSKLSPARPLSPEQNALLKEVLSFCSDHLDDQSALLVIEGAAGTGKSVVLNAIFNAIQTRARSRNPADPLSGTRNALLVNHPEMLKLYRNIAADMPALKKADFERPTTFIKRLHKSDGRADIVLVDEAHLLLTRPDRYNHFKQQNHLEEILELARVVIIVFDPLQVLKFKSHWSTTMLDKFRKGRPTKTLHLTTQFRVGSGPAVRHWLDALAEGQILPCPHDPKFDLRIYDDCAQLYQDLQARNREVGLCRLLSTYDYPYRLDGEDHFIKEGRFRLRWDRSKPEEKLPWAERPDTIEEVGSVYTIQGFDLNYAGVILGPSLSYDAATDSIRVDPSRYEDSAAFQGRDGIAAPEKAKERVILNALNVLLTRGMNGLYLYAHDPALRKRLLNSRIDIQND</sequence>
<name>A0AAP9ER12_GLUTH</name>
<dbReference type="SUPFAM" id="SSF52540">
    <property type="entry name" value="P-loop containing nucleoside triphosphate hydrolases"/>
    <property type="match status" value="1"/>
</dbReference>
<evidence type="ECO:0000313" key="4">
    <source>
        <dbReference type="Proteomes" id="UP000323560"/>
    </source>
</evidence>
<accession>A0AAP9ER12</accession>
<reference evidence="3 4" key="1">
    <citation type="submission" date="2019-08" db="EMBL/GenBank/DDBJ databases">
        <title>Gluconobacter frateurii HD924 genome.</title>
        <authorList>
            <person name="Liu Y."/>
            <person name="Zhang P."/>
        </authorList>
    </citation>
    <scope>NUCLEOTIDE SEQUENCE [LARGE SCALE GENOMIC DNA]</scope>
    <source>
        <strain evidence="3 4">HD924</strain>
    </source>
</reference>
<feature type="region of interest" description="Disordered" evidence="1">
    <location>
        <begin position="1"/>
        <end position="34"/>
    </location>
</feature>
<feature type="compositionally biased region" description="Polar residues" evidence="1">
    <location>
        <begin position="20"/>
        <end position="29"/>
    </location>
</feature>
<dbReference type="AlphaFoldDB" id="A0AAP9ER12"/>
<protein>
    <submittedName>
        <fullName evidence="3">DUF2075 domain-containing protein</fullName>
    </submittedName>
</protein>
<dbReference type="Pfam" id="PF09848">
    <property type="entry name" value="SLFN-g3_helicase"/>
    <property type="match status" value="1"/>
</dbReference>
<feature type="compositionally biased region" description="Polar residues" evidence="1">
    <location>
        <begin position="1"/>
        <end position="10"/>
    </location>
</feature>
<dbReference type="EMBL" id="CP043043">
    <property type="protein sequence ID" value="QEH95227.1"/>
    <property type="molecule type" value="Genomic_DNA"/>
</dbReference>